<proteinExistence type="predicted"/>
<keyword evidence="2" id="KW-1185">Reference proteome</keyword>
<dbReference type="RefSeq" id="WP_081176836.1">
    <property type="nucleotide sequence ID" value="NZ_MSPX01000014.1"/>
</dbReference>
<name>A0ABX3PBN9_9HYPH</name>
<sequence>MNQAHDDLTLNDVLTDPMIRMMMRADGVTTSEMKTLLYSAASAMRSAQPQDGGARAVAHRLMTAPKRRLLSMVHPLAARGEVCMAC</sequence>
<dbReference type="Proteomes" id="UP000192652">
    <property type="component" value="Unassembled WGS sequence"/>
</dbReference>
<gene>
    <name evidence="1" type="ORF">BTR14_15705</name>
</gene>
<dbReference type="EMBL" id="MSPX01000014">
    <property type="protein sequence ID" value="OQP85349.1"/>
    <property type="molecule type" value="Genomic_DNA"/>
</dbReference>
<organism evidence="1 2">
    <name type="scientific">Xaviernesmea rhizosphaerae</name>
    <dbReference type="NCBI Taxonomy" id="1672749"/>
    <lineage>
        <taxon>Bacteria</taxon>
        <taxon>Pseudomonadati</taxon>
        <taxon>Pseudomonadota</taxon>
        <taxon>Alphaproteobacteria</taxon>
        <taxon>Hyphomicrobiales</taxon>
        <taxon>Rhizobiaceae</taxon>
        <taxon>Rhizobium/Agrobacterium group</taxon>
        <taxon>Xaviernesmea</taxon>
    </lineage>
</organism>
<reference evidence="1 2" key="1">
    <citation type="journal article" date="2017" name="Antonie Van Leeuwenhoek">
        <title>Rhizobium rhizosphaerae sp. nov., a novel species isolated from rice rhizosphere.</title>
        <authorList>
            <person name="Zhao J.J."/>
            <person name="Zhang J."/>
            <person name="Zhang R.J."/>
            <person name="Zhang C.W."/>
            <person name="Yin H.Q."/>
            <person name="Zhang X.X."/>
        </authorList>
    </citation>
    <scope>NUCLEOTIDE SEQUENCE [LARGE SCALE GENOMIC DNA]</scope>
    <source>
        <strain evidence="1 2">RD15</strain>
    </source>
</reference>
<protein>
    <submittedName>
        <fullName evidence="1">Uncharacterized protein</fullName>
    </submittedName>
</protein>
<comment type="caution">
    <text evidence="1">The sequence shown here is derived from an EMBL/GenBank/DDBJ whole genome shotgun (WGS) entry which is preliminary data.</text>
</comment>
<accession>A0ABX3PBN9</accession>
<evidence type="ECO:0000313" key="1">
    <source>
        <dbReference type="EMBL" id="OQP85349.1"/>
    </source>
</evidence>
<evidence type="ECO:0000313" key="2">
    <source>
        <dbReference type="Proteomes" id="UP000192652"/>
    </source>
</evidence>